<keyword evidence="3" id="KW-0050">Antiport</keyword>
<dbReference type="PROSITE" id="PS51202">
    <property type="entry name" value="RCK_C"/>
    <property type="match status" value="1"/>
</dbReference>
<feature type="transmembrane region" description="Helical" evidence="9">
    <location>
        <begin position="279"/>
        <end position="297"/>
    </location>
</feature>
<dbReference type="GO" id="GO:0005886">
    <property type="term" value="C:plasma membrane"/>
    <property type="evidence" value="ECO:0007669"/>
    <property type="project" value="UniProtKB-SubCell"/>
</dbReference>
<dbReference type="PANTHER" id="PTHR32507:SF7">
    <property type="entry name" value="K(+)_H(+) ANTIPORTER NHAP2"/>
    <property type="match status" value="1"/>
</dbReference>
<dbReference type="AlphaFoldDB" id="A0A0H3UA67"/>
<accession>A0A0H3UA67</accession>
<keyword evidence="6 9" id="KW-1133">Transmembrane helix</keyword>
<name>A0A0H3UA67_9BACT</name>
<dbReference type="InterPro" id="IPR006153">
    <property type="entry name" value="Cation/H_exchanger_TM"/>
</dbReference>
<dbReference type="Gene3D" id="1.20.1530.20">
    <property type="match status" value="1"/>
</dbReference>
<dbReference type="PANTHER" id="PTHR32507">
    <property type="entry name" value="NA(+)/H(+) ANTIPORTER 1"/>
    <property type="match status" value="1"/>
</dbReference>
<organism evidence="11">
    <name type="scientific">uncultured bacterium fosmid pJB102C1</name>
    <dbReference type="NCBI Taxonomy" id="1478050"/>
    <lineage>
        <taxon>Bacteria</taxon>
        <taxon>environmental samples</taxon>
    </lineage>
</organism>
<feature type="transmembrane region" description="Helical" evidence="9">
    <location>
        <begin position="309"/>
        <end position="329"/>
    </location>
</feature>
<protein>
    <submittedName>
        <fullName evidence="11">Putative potassium transporter CPA</fullName>
    </submittedName>
</protein>
<evidence type="ECO:0000256" key="7">
    <source>
        <dbReference type="ARBA" id="ARBA00023065"/>
    </source>
</evidence>
<evidence type="ECO:0000256" key="3">
    <source>
        <dbReference type="ARBA" id="ARBA00022449"/>
    </source>
</evidence>
<evidence type="ECO:0000256" key="9">
    <source>
        <dbReference type="SAM" id="Phobius"/>
    </source>
</evidence>
<feature type="transmembrane region" description="Helical" evidence="9">
    <location>
        <begin position="341"/>
        <end position="364"/>
    </location>
</feature>
<feature type="transmembrane region" description="Helical" evidence="9">
    <location>
        <begin position="88"/>
        <end position="111"/>
    </location>
</feature>
<dbReference type="InterPro" id="IPR038770">
    <property type="entry name" value="Na+/solute_symporter_sf"/>
</dbReference>
<keyword evidence="7" id="KW-0406">Ion transport</keyword>
<dbReference type="EMBL" id="KF540248">
    <property type="protein sequence ID" value="AIF26838.1"/>
    <property type="molecule type" value="Genomic_DNA"/>
</dbReference>
<feature type="transmembrane region" description="Helical" evidence="9">
    <location>
        <begin position="370"/>
        <end position="392"/>
    </location>
</feature>
<keyword evidence="5 9" id="KW-0812">Transmembrane</keyword>
<keyword evidence="4" id="KW-1003">Cell membrane</keyword>
<dbReference type="InterPro" id="IPR036721">
    <property type="entry name" value="RCK_C_sf"/>
</dbReference>
<dbReference type="GO" id="GO:0015297">
    <property type="term" value="F:antiporter activity"/>
    <property type="evidence" value="ECO:0007669"/>
    <property type="project" value="UniProtKB-KW"/>
</dbReference>
<feature type="transmembrane region" description="Helical" evidence="9">
    <location>
        <begin position="196"/>
        <end position="215"/>
    </location>
</feature>
<dbReference type="InterPro" id="IPR006037">
    <property type="entry name" value="RCK_C"/>
</dbReference>
<dbReference type="GO" id="GO:0008324">
    <property type="term" value="F:monoatomic cation transmembrane transporter activity"/>
    <property type="evidence" value="ECO:0007669"/>
    <property type="project" value="InterPro"/>
</dbReference>
<reference evidence="11" key="1">
    <citation type="submission" date="2013-08" db="EMBL/GenBank/DDBJ databases">
        <title>Comparison of modified E. coli strains.</title>
        <authorList>
            <person name="Juergensen J."/>
            <person name="Bonge A."/>
            <person name="Streit W.R."/>
        </authorList>
    </citation>
    <scope>NUCLEOTIDE SEQUENCE</scope>
</reference>
<feature type="transmembrane region" description="Helical" evidence="9">
    <location>
        <begin position="59"/>
        <end position="76"/>
    </location>
</feature>
<dbReference type="NCBIfam" id="NF003715">
    <property type="entry name" value="PRK05326.1-2"/>
    <property type="match status" value="1"/>
</dbReference>
<keyword evidence="2" id="KW-0813">Transport</keyword>
<proteinExistence type="predicted"/>
<evidence type="ECO:0000256" key="2">
    <source>
        <dbReference type="ARBA" id="ARBA00022448"/>
    </source>
</evidence>
<feature type="transmembrane region" description="Helical" evidence="9">
    <location>
        <begin position="30"/>
        <end position="47"/>
    </location>
</feature>
<evidence type="ECO:0000313" key="11">
    <source>
        <dbReference type="EMBL" id="AIF26838.1"/>
    </source>
</evidence>
<feature type="transmembrane region" description="Helical" evidence="9">
    <location>
        <begin position="123"/>
        <end position="144"/>
    </location>
</feature>
<dbReference type="GO" id="GO:0006813">
    <property type="term" value="P:potassium ion transport"/>
    <property type="evidence" value="ECO:0007669"/>
    <property type="project" value="InterPro"/>
</dbReference>
<evidence type="ECO:0000259" key="10">
    <source>
        <dbReference type="PROSITE" id="PS51202"/>
    </source>
</evidence>
<evidence type="ECO:0000256" key="8">
    <source>
        <dbReference type="ARBA" id="ARBA00023136"/>
    </source>
</evidence>
<evidence type="ECO:0000256" key="5">
    <source>
        <dbReference type="ARBA" id="ARBA00022692"/>
    </source>
</evidence>
<dbReference type="NCBIfam" id="NF003716">
    <property type="entry name" value="PRK05326.1-3"/>
    <property type="match status" value="1"/>
</dbReference>
<evidence type="ECO:0000256" key="6">
    <source>
        <dbReference type="ARBA" id="ARBA00022989"/>
    </source>
</evidence>
<comment type="subcellular location">
    <subcellularLocation>
        <location evidence="1">Cell membrane</location>
        <topology evidence="1">Multi-pass membrane protein</topology>
    </subcellularLocation>
</comment>
<feature type="domain" description="RCK C-terminal" evidence="10">
    <location>
        <begin position="410"/>
        <end position="495"/>
    </location>
</feature>
<evidence type="ECO:0000256" key="1">
    <source>
        <dbReference type="ARBA" id="ARBA00004651"/>
    </source>
</evidence>
<dbReference type="Gene3D" id="3.30.70.1450">
    <property type="entry name" value="Regulator of K+ conductance, C-terminal domain"/>
    <property type="match status" value="1"/>
</dbReference>
<evidence type="ECO:0000256" key="4">
    <source>
        <dbReference type="ARBA" id="ARBA00022475"/>
    </source>
</evidence>
<dbReference type="Pfam" id="PF00999">
    <property type="entry name" value="Na_H_Exchanger"/>
    <property type="match status" value="1"/>
</dbReference>
<dbReference type="GO" id="GO:1902600">
    <property type="term" value="P:proton transmembrane transport"/>
    <property type="evidence" value="ECO:0007669"/>
    <property type="project" value="InterPro"/>
</dbReference>
<sequence>MEVELFLLVISILFFASIFTDKLSSKLGVPALLLFLGVGMLFGNDGVGIQFENIHISKGFGTVALCVILFEGGLSTKFQQIKPVMREGVMLATVGVLITCLVSGVVIYYCLRWTNASMEVSLAGAMLVAATMSSTDAASVFSILRTKGIELKHNLRPILELESGSNDPMAYILTATLIKVLTVEGGVSGFNIVGTVIWQIVAGFAVGFYFGRFIIWLMRKLDISNESLYPLLVLTSCIFIFSITFVAHGNSFLAVYIGGLVIGNSKFPHKRHTLNFFDGMSWLCQLAMFLILGLLITPHNLKEVVVPGLIVSVVMIFIARPAAVFISLIPFKHLKWRDKTFLSWVGLKGAVPIILGIQCISAGVPNADSLFHIAFFCTLISLLLQGASLDFVGKRLGLTMPPVEKINPRHFDIDLPEEVLDQATEMEVTDRMAAADGSTCMKDLSLPVGSLVMLMRRGDKYLVPKGHTEVMPGDYLLLISEDRSALVTTTDVKMWELEFIDHPASFLRDKAKEIKEQQEKKKNKKK</sequence>
<keyword evidence="8 9" id="KW-0472">Membrane</keyword>
<feature type="transmembrane region" description="Helical" evidence="9">
    <location>
        <begin position="227"/>
        <end position="245"/>
    </location>
</feature>